<evidence type="ECO:0000259" key="11">
    <source>
        <dbReference type="Pfam" id="PF08638"/>
    </source>
</evidence>
<comment type="caution">
    <text evidence="12">The sequence shown here is derived from an EMBL/GenBank/DDBJ whole genome shotgun (WGS) entry which is preliminary data.</text>
</comment>
<feature type="region of interest" description="Disordered" evidence="10">
    <location>
        <begin position="1"/>
        <end position="34"/>
    </location>
</feature>
<dbReference type="Proteomes" id="UP000799439">
    <property type="component" value="Unassembled WGS sequence"/>
</dbReference>
<dbReference type="GO" id="GO:0016592">
    <property type="term" value="C:mediator complex"/>
    <property type="evidence" value="ECO:0007669"/>
    <property type="project" value="UniProtKB-UniRule"/>
</dbReference>
<dbReference type="PANTHER" id="PTHR12809">
    <property type="entry name" value="MEDIATOR COMPLEX SUBUNIT"/>
    <property type="match status" value="1"/>
</dbReference>
<feature type="region of interest" description="Disordered" evidence="10">
    <location>
        <begin position="1034"/>
        <end position="1062"/>
    </location>
</feature>
<dbReference type="AlphaFoldDB" id="A0A9P4J667"/>
<evidence type="ECO:0000256" key="9">
    <source>
        <dbReference type="RuleBase" id="RU365082"/>
    </source>
</evidence>
<name>A0A9P4J667_9PEZI</name>
<protein>
    <recommendedName>
        <fullName evidence="3 9">Mediator of RNA polymerase II transcription subunit 14</fullName>
    </recommendedName>
    <alternativeName>
        <fullName evidence="8 9">Mediator complex subunit 14</fullName>
    </alternativeName>
</protein>
<evidence type="ECO:0000256" key="6">
    <source>
        <dbReference type="ARBA" id="ARBA00023163"/>
    </source>
</evidence>
<evidence type="ECO:0000256" key="1">
    <source>
        <dbReference type="ARBA" id="ARBA00004123"/>
    </source>
</evidence>
<comment type="subunit">
    <text evidence="9">Component of the Mediator complex.</text>
</comment>
<keyword evidence="13" id="KW-1185">Reference proteome</keyword>
<keyword evidence="4 9" id="KW-0805">Transcription regulation</keyword>
<gene>
    <name evidence="12" type="ORF">K461DRAFT_112823</name>
</gene>
<sequence>MPGRLVMDVKDPVGPGGLKRDGSHLSQPSDGPEQKRVAIATDASSLKVNGAGPTPVVAAPTTNGVHDKVPLPVAKVSTTIPDVKVDEPPEIEQFRETLVPFGKMLERMAQQTYFELSELVEVLADMRIQQQPQMTNGVGGQTPPDKSAISVDKKLRLLNFAQSNKDRFIKTLVLSDWARDMDDMSKLIDVSMFLRKQDWSAAAAADSIYRLKENMVGAKMPNPNIEGALELLSSGQAPWMPDMGYIPPKPLTADELLETLIDMNFALSVRLNLHEELPHYFKNYYIANGRVTFTVPDEFEVDLAIADQESDSPFYFIDLRLNFTPAISLKQDRLRNQLEAQVNAALVSSGLQGCYDFLHNFALTHKLNILRCQALELARGKWIDHIEVQFIHRAVIIQYWRDLPGGRNWIELGISSGKAERAEDGEIGALQPHSQLSCRWFRRGQEIIHHDLKFDFSSLSVERMLDHVIAIHAGGRLTVISDGLKKLSQGTTSFTQTLETSTTDATDCTLRVTLKPLLRPLDIRIDSVRGTFSASPGGSTISDLERRINGDGHVDIPLAIRNSLCRSIVQRCSEQAESVGLSRITVDVRIKTPSPFLTEPIFYRSFQLSASTQSASEQSQRPRFVLTAVSDFQNGLSWFLSQTGTTKDALIIEAVHALGSLANAGSIDREAVLAIQDLAAQTASRLTITYELIKRKVPFKTTHKAAIEDSIKSQFSVCVKVADVVSTNKGRKSSTLESNIFAETGTISHARSSGPNIEYTFRTSLLQKTGSRKFVSHLRRGLRDVVNINIDLDGDLVIILQTSLGGLILPMLRERLDGVSRLYAFVEVISDNHFGVVRATLDEICFVYGPLLTCTARICSPSAQPLLEFRRSGEEQSGPNPHQRIRRQLEDMFIKDDPLSGIQGADVAKFASFCSVLRASLPIVSLMPKIEDSEPPCTAVITCHSASVYKLAFRDPLWVSFQIAAKPKDDKLFWFVKLVEVKRQLSEQCKKNISKLWREKGKGWQGLRTAAMADATGIGELLERINTLMRQCEDEAPTDDGPALKPGAASSGKTASEAVVLD</sequence>
<keyword evidence="7 9" id="KW-0539">Nucleus</keyword>
<keyword evidence="5 9" id="KW-0010">Activator</keyword>
<dbReference type="InterPro" id="IPR013947">
    <property type="entry name" value="Mediator_Med14"/>
</dbReference>
<dbReference type="EMBL" id="ML996083">
    <property type="protein sequence ID" value="KAF2155391.1"/>
    <property type="molecule type" value="Genomic_DNA"/>
</dbReference>
<dbReference type="OrthoDB" id="205099at2759"/>
<dbReference type="InterPro" id="IPR055122">
    <property type="entry name" value="Med14_N"/>
</dbReference>
<comment type="subcellular location">
    <subcellularLocation>
        <location evidence="1 9">Nucleus</location>
    </subcellularLocation>
</comment>
<feature type="domain" description="Mediator complex subunit MED14 N-terminal" evidence="11">
    <location>
        <begin position="99"/>
        <end position="307"/>
    </location>
</feature>
<evidence type="ECO:0000313" key="13">
    <source>
        <dbReference type="Proteomes" id="UP000799439"/>
    </source>
</evidence>
<dbReference type="GO" id="GO:0003712">
    <property type="term" value="F:transcription coregulator activity"/>
    <property type="evidence" value="ECO:0007669"/>
    <property type="project" value="UniProtKB-UniRule"/>
</dbReference>
<comment type="function">
    <text evidence="9">Component of the Mediator complex, a coactivator involved in the regulated transcription of nearly all RNA polymerase II-dependent genes. Mediator functions as a bridge to convey information from gene-specific regulatory proteins to the basal RNA polymerase II transcription machinery. Mediator is recruited to promoters by direct interactions with regulatory proteins and serves as a scaffold for the assembly of a functional preinitiation complex with RNA polymerase II and the general transcription factors.</text>
</comment>
<evidence type="ECO:0000256" key="10">
    <source>
        <dbReference type="SAM" id="MobiDB-lite"/>
    </source>
</evidence>
<evidence type="ECO:0000256" key="3">
    <source>
        <dbReference type="ARBA" id="ARBA00019619"/>
    </source>
</evidence>
<keyword evidence="6 9" id="KW-0804">Transcription</keyword>
<evidence type="ECO:0000256" key="7">
    <source>
        <dbReference type="ARBA" id="ARBA00023242"/>
    </source>
</evidence>
<evidence type="ECO:0000313" key="12">
    <source>
        <dbReference type="EMBL" id="KAF2155391.1"/>
    </source>
</evidence>
<evidence type="ECO:0000256" key="2">
    <source>
        <dbReference type="ARBA" id="ARBA00007813"/>
    </source>
</evidence>
<organism evidence="12 13">
    <name type="scientific">Myriangium duriaei CBS 260.36</name>
    <dbReference type="NCBI Taxonomy" id="1168546"/>
    <lineage>
        <taxon>Eukaryota</taxon>
        <taxon>Fungi</taxon>
        <taxon>Dikarya</taxon>
        <taxon>Ascomycota</taxon>
        <taxon>Pezizomycotina</taxon>
        <taxon>Dothideomycetes</taxon>
        <taxon>Dothideomycetidae</taxon>
        <taxon>Myriangiales</taxon>
        <taxon>Myriangiaceae</taxon>
        <taxon>Myriangium</taxon>
    </lineage>
</organism>
<evidence type="ECO:0000256" key="4">
    <source>
        <dbReference type="ARBA" id="ARBA00023015"/>
    </source>
</evidence>
<comment type="similarity">
    <text evidence="2 9">Belongs to the Mediator complex subunit 14 family.</text>
</comment>
<evidence type="ECO:0000256" key="8">
    <source>
        <dbReference type="ARBA" id="ARBA00032007"/>
    </source>
</evidence>
<dbReference type="GO" id="GO:0006357">
    <property type="term" value="P:regulation of transcription by RNA polymerase II"/>
    <property type="evidence" value="ECO:0007669"/>
    <property type="project" value="InterPro"/>
</dbReference>
<dbReference type="Pfam" id="PF08638">
    <property type="entry name" value="Med14"/>
    <property type="match status" value="1"/>
</dbReference>
<proteinExistence type="inferred from homology"/>
<reference evidence="12" key="1">
    <citation type="journal article" date="2020" name="Stud. Mycol.">
        <title>101 Dothideomycetes genomes: a test case for predicting lifestyles and emergence of pathogens.</title>
        <authorList>
            <person name="Haridas S."/>
            <person name="Albert R."/>
            <person name="Binder M."/>
            <person name="Bloem J."/>
            <person name="Labutti K."/>
            <person name="Salamov A."/>
            <person name="Andreopoulos B."/>
            <person name="Baker S."/>
            <person name="Barry K."/>
            <person name="Bills G."/>
            <person name="Bluhm B."/>
            <person name="Cannon C."/>
            <person name="Castanera R."/>
            <person name="Culley D."/>
            <person name="Daum C."/>
            <person name="Ezra D."/>
            <person name="Gonzalez J."/>
            <person name="Henrissat B."/>
            <person name="Kuo A."/>
            <person name="Liang C."/>
            <person name="Lipzen A."/>
            <person name="Lutzoni F."/>
            <person name="Magnuson J."/>
            <person name="Mondo S."/>
            <person name="Nolan M."/>
            <person name="Ohm R."/>
            <person name="Pangilinan J."/>
            <person name="Park H.-J."/>
            <person name="Ramirez L."/>
            <person name="Alfaro M."/>
            <person name="Sun H."/>
            <person name="Tritt A."/>
            <person name="Yoshinaga Y."/>
            <person name="Zwiers L.-H."/>
            <person name="Turgeon B."/>
            <person name="Goodwin S."/>
            <person name="Spatafora J."/>
            <person name="Crous P."/>
            <person name="Grigoriev I."/>
        </authorList>
    </citation>
    <scope>NUCLEOTIDE SEQUENCE</scope>
    <source>
        <strain evidence="12">CBS 260.36</strain>
    </source>
</reference>
<accession>A0A9P4J667</accession>
<dbReference type="PANTHER" id="PTHR12809:SF2">
    <property type="entry name" value="MEDIATOR OF RNA POLYMERASE II TRANSCRIPTION SUBUNIT 14"/>
    <property type="match status" value="1"/>
</dbReference>
<evidence type="ECO:0000256" key="5">
    <source>
        <dbReference type="ARBA" id="ARBA00023159"/>
    </source>
</evidence>
<dbReference type="GO" id="GO:0070847">
    <property type="term" value="C:core mediator complex"/>
    <property type="evidence" value="ECO:0007669"/>
    <property type="project" value="TreeGrafter"/>
</dbReference>